<dbReference type="RefSeq" id="XP_020899926.1">
    <property type="nucleotide sequence ID" value="XM_021044267.2"/>
</dbReference>
<evidence type="ECO:0000313" key="2">
    <source>
        <dbReference type="EnsemblMetazoa" id="XP_020899926.1"/>
    </source>
</evidence>
<keyword evidence="3" id="KW-1185">Reference proteome</keyword>
<reference evidence="2" key="1">
    <citation type="submission" date="2022-11" db="UniProtKB">
        <authorList>
            <consortium name="EnsemblMetazoa"/>
        </authorList>
    </citation>
    <scope>IDENTIFICATION</scope>
</reference>
<dbReference type="EnsemblMetazoa" id="XM_021044267.2">
    <property type="protein sequence ID" value="XP_020899926.1"/>
    <property type="gene ID" value="LOC110238584"/>
</dbReference>
<proteinExistence type="predicted"/>
<feature type="compositionally biased region" description="Polar residues" evidence="1">
    <location>
        <begin position="80"/>
        <end position="90"/>
    </location>
</feature>
<accession>A0A913X865</accession>
<name>A0A913X865_EXADI</name>
<dbReference type="OrthoDB" id="5973974at2759"/>
<organism evidence="2 3">
    <name type="scientific">Exaiptasia diaphana</name>
    <name type="common">Tropical sea anemone</name>
    <name type="synonym">Aiptasia pulchella</name>
    <dbReference type="NCBI Taxonomy" id="2652724"/>
    <lineage>
        <taxon>Eukaryota</taxon>
        <taxon>Metazoa</taxon>
        <taxon>Cnidaria</taxon>
        <taxon>Anthozoa</taxon>
        <taxon>Hexacorallia</taxon>
        <taxon>Actiniaria</taxon>
        <taxon>Aiptasiidae</taxon>
        <taxon>Exaiptasia</taxon>
    </lineage>
</organism>
<evidence type="ECO:0000313" key="3">
    <source>
        <dbReference type="Proteomes" id="UP000887567"/>
    </source>
</evidence>
<dbReference type="AlphaFoldDB" id="A0A913X865"/>
<evidence type="ECO:0000256" key="1">
    <source>
        <dbReference type="SAM" id="MobiDB-lite"/>
    </source>
</evidence>
<sequence>MAAFLTANRWSSGIGTHKTREGRILCTGVGCLGCFPDTNQKEADELGVCDVDLNGNPFRPWLNDDYAVAKHSSSRKPSKQHYTGNSTSEHGQLKTRFNRLSHSQGVDDKVSGVLRSVGTQTPEHNNEDIVSNARGLSKETQKVLNSMIAHDSQRVEYQAHSKHSTICQGSQKCELENTIDSLNANNHNSSFADQVERNVNKTALILDNLYLMPKKDAALNPHDNILPEEHKTSENSPWDLGENAVCLYFAIEYFNSERVLPDFKVLEIVEALTDSMPVKDVKCVQKVAGMWQIVLRRRKYLSYFRQMGITVRGRVYQLVDDFESYCKVIYDDDDDETKV</sequence>
<dbReference type="Proteomes" id="UP000887567">
    <property type="component" value="Unplaced"/>
</dbReference>
<dbReference type="OMA" id="MWQIVLR"/>
<protein>
    <submittedName>
        <fullName evidence="2">Uncharacterized protein</fullName>
    </submittedName>
</protein>
<feature type="region of interest" description="Disordered" evidence="1">
    <location>
        <begin position="69"/>
        <end position="91"/>
    </location>
</feature>
<dbReference type="KEGG" id="epa:110238584"/>
<dbReference type="GeneID" id="110238584"/>